<keyword evidence="5 12" id="KW-0479">Metal-binding</keyword>
<feature type="binding site" evidence="12">
    <location>
        <position position="29"/>
    </location>
    <ligand>
        <name>Mg(2+)</name>
        <dbReference type="ChEBI" id="CHEBI:18420"/>
    </ligand>
</feature>
<gene>
    <name evidence="12 14" type="primary">cca</name>
    <name evidence="14" type="ORF">HMPREF0621_1223</name>
</gene>
<evidence type="ECO:0000313" key="15">
    <source>
        <dbReference type="Proteomes" id="UP000005519"/>
    </source>
</evidence>
<feature type="binding site" evidence="12">
    <location>
        <position position="146"/>
    </location>
    <ligand>
        <name>CTP</name>
        <dbReference type="ChEBI" id="CHEBI:37563"/>
    </ligand>
</feature>
<name>C9PQN0_9PAST</name>
<dbReference type="PANTHER" id="PTHR47545:SF1">
    <property type="entry name" value="MULTIFUNCTIONAL CCA PROTEIN"/>
    <property type="match status" value="1"/>
</dbReference>
<comment type="cofactor">
    <cofactor evidence="12">
        <name>Mg(2+)</name>
        <dbReference type="ChEBI" id="CHEBI:18420"/>
    </cofactor>
    <text evidence="12">Magnesium is required for nucleotidyltransferase activity.</text>
</comment>
<dbReference type="Pfam" id="PF01966">
    <property type="entry name" value="HD"/>
    <property type="match status" value="1"/>
</dbReference>
<dbReference type="AlphaFoldDB" id="C9PQN0"/>
<keyword evidence="2 12" id="KW-0808">Transferase</keyword>
<dbReference type="PANTHER" id="PTHR47545">
    <property type="entry name" value="MULTIFUNCTIONAL CCA PROTEIN"/>
    <property type="match status" value="1"/>
</dbReference>
<dbReference type="Proteomes" id="UP000005519">
    <property type="component" value="Unassembled WGS sequence"/>
</dbReference>
<dbReference type="Gene3D" id="1.10.3090.10">
    <property type="entry name" value="cca-adding enzyme, domain 2"/>
    <property type="match status" value="1"/>
</dbReference>
<comment type="cofactor">
    <cofactor evidence="12">
        <name>Ni(2+)</name>
        <dbReference type="ChEBI" id="CHEBI:49786"/>
    </cofactor>
    <text evidence="12">Nickel for phosphatase activity.</text>
</comment>
<dbReference type="HAMAP" id="MF_01261">
    <property type="entry name" value="CCA_bact_type1"/>
    <property type="match status" value="1"/>
</dbReference>
<dbReference type="STRING" id="667128.HMPREF0621_1223"/>
<dbReference type="InterPro" id="IPR043519">
    <property type="entry name" value="NT_sf"/>
</dbReference>
<dbReference type="SUPFAM" id="SSF81301">
    <property type="entry name" value="Nucleotidyltransferase"/>
    <property type="match status" value="1"/>
</dbReference>
<dbReference type="GO" id="GO:0160016">
    <property type="term" value="F:CCACCA tRNA nucleotidyltransferase activity"/>
    <property type="evidence" value="ECO:0007669"/>
    <property type="project" value="RHEA"/>
</dbReference>
<proteinExistence type="inferred from homology"/>
<feature type="binding site" evidence="12">
    <location>
        <position position="27"/>
    </location>
    <ligand>
        <name>Mg(2+)</name>
        <dbReference type="ChEBI" id="CHEBI:18420"/>
    </ligand>
</feature>
<dbReference type="HAMAP" id="MF_01262">
    <property type="entry name" value="CCA_bact_type2"/>
    <property type="match status" value="1"/>
</dbReference>
<dbReference type="GO" id="GO:0042245">
    <property type="term" value="P:RNA repair"/>
    <property type="evidence" value="ECO:0007669"/>
    <property type="project" value="UniProtKB-KW"/>
</dbReference>
<feature type="domain" description="HD" evidence="13">
    <location>
        <begin position="234"/>
        <end position="340"/>
    </location>
</feature>
<feature type="binding site" evidence="12">
    <location>
        <position position="143"/>
    </location>
    <ligand>
        <name>ATP</name>
        <dbReference type="ChEBI" id="CHEBI:30616"/>
    </ligand>
</feature>
<keyword evidence="1 12" id="KW-0533">Nickel</keyword>
<dbReference type="Pfam" id="PF01743">
    <property type="entry name" value="PolyA_pol"/>
    <property type="match status" value="1"/>
</dbReference>
<evidence type="ECO:0000256" key="5">
    <source>
        <dbReference type="ARBA" id="ARBA00022723"/>
    </source>
</evidence>
<dbReference type="GO" id="GO:0005524">
    <property type="term" value="F:ATP binding"/>
    <property type="evidence" value="ECO:0007669"/>
    <property type="project" value="UniProtKB-UniRule"/>
</dbReference>
<evidence type="ECO:0000256" key="2">
    <source>
        <dbReference type="ARBA" id="ARBA00022679"/>
    </source>
</evidence>
<dbReference type="HOGENOM" id="CLU_015961_1_1_6"/>
<reference evidence="14 15" key="1">
    <citation type="submission" date="2009-10" db="EMBL/GenBank/DDBJ databases">
        <authorList>
            <person name="Muzny D."/>
            <person name="Qin X."/>
            <person name="Deng J."/>
            <person name="Jiang H."/>
            <person name="Liu Y."/>
            <person name="Qu J."/>
            <person name="Song X.-Z."/>
            <person name="Zhang L."/>
            <person name="Thornton R."/>
            <person name="Coyle M."/>
            <person name="Francisco L."/>
            <person name="Jackson L."/>
            <person name="Javaid M."/>
            <person name="Korchina V."/>
            <person name="Kovar C."/>
            <person name="Mata R."/>
            <person name="Mathew T."/>
            <person name="Ngo R."/>
            <person name="Nguyen L."/>
            <person name="Nguyen N."/>
            <person name="Okwuonu G."/>
            <person name="Ongeri F."/>
            <person name="Pham C."/>
            <person name="Simmons D."/>
            <person name="Wilczek-Boney K."/>
            <person name="Hale W."/>
            <person name="Jakkamsetti A."/>
            <person name="Pham P."/>
            <person name="Ruth R."/>
            <person name="San Lucas F."/>
            <person name="Warren J."/>
            <person name="Zhang J."/>
            <person name="Zhao Z."/>
            <person name="Zhou C."/>
            <person name="Zhu D."/>
            <person name="Lee S."/>
            <person name="Bess C."/>
            <person name="Blankenburg K."/>
            <person name="Forbes L."/>
            <person name="Fu Q."/>
            <person name="Gubbala S."/>
            <person name="Hirani K."/>
            <person name="Jayaseelan J.C."/>
            <person name="Lara F."/>
            <person name="Munidasa M."/>
            <person name="Palculict T."/>
            <person name="Patil S."/>
            <person name="Pu L.-L."/>
            <person name="Saada N."/>
            <person name="Tang L."/>
            <person name="Weissenberger G."/>
            <person name="Zhu Y."/>
            <person name="Hemphill L."/>
            <person name="Shang Y."/>
            <person name="Youmans B."/>
            <person name="Ayvaz T."/>
            <person name="Ross M."/>
            <person name="Santibanez J."/>
            <person name="Aqrawi P."/>
            <person name="Gross S."/>
            <person name="Joshi V."/>
            <person name="Fowler G."/>
            <person name="Nazareth L."/>
            <person name="Reid J."/>
            <person name="Worley K."/>
            <person name="Petrosino J."/>
            <person name="Highlander S."/>
            <person name="Gibbs R."/>
        </authorList>
    </citation>
    <scope>NUCLEOTIDE SEQUENCE [LARGE SCALE GENOMIC DNA]</scope>
    <source>
        <strain evidence="14 15">ATCC 43325</strain>
    </source>
</reference>
<evidence type="ECO:0000313" key="14">
    <source>
        <dbReference type="EMBL" id="EEX50152.1"/>
    </source>
</evidence>
<dbReference type="Gene3D" id="3.30.460.10">
    <property type="entry name" value="Beta Polymerase, domain 2"/>
    <property type="match status" value="1"/>
</dbReference>
<feature type="binding site" evidence="12">
    <location>
        <position position="97"/>
    </location>
    <ligand>
        <name>CTP</name>
        <dbReference type="ChEBI" id="CHEBI:37563"/>
    </ligand>
</feature>
<keyword evidence="10 12" id="KW-0460">Magnesium</keyword>
<keyword evidence="11 12" id="KW-0694">RNA-binding</keyword>
<evidence type="ECO:0000256" key="8">
    <source>
        <dbReference type="ARBA" id="ARBA00022801"/>
    </source>
</evidence>
<keyword evidence="6 12" id="KW-0547">Nucleotide-binding</keyword>
<dbReference type="GO" id="GO:0000287">
    <property type="term" value="F:magnesium ion binding"/>
    <property type="evidence" value="ECO:0007669"/>
    <property type="project" value="UniProtKB-UniRule"/>
</dbReference>
<comment type="domain">
    <text evidence="12">Comprises two domains: an N-terminal domain containing the nucleotidyltransferase activity and a C-terminal HD domain associated with both phosphodiesterase and phosphatase activities.</text>
</comment>
<dbReference type="RefSeq" id="WP_005761980.1">
    <property type="nucleotide sequence ID" value="NZ_GG704810.1"/>
</dbReference>
<dbReference type="EC" id="3.1.4.-" evidence="12"/>
<keyword evidence="7 12" id="KW-0692">RNA repair</keyword>
<comment type="function">
    <text evidence="12">Catalyzes the addition and repair of the essential 3'-terminal CCA sequence in tRNAs without using a nucleic acid template. Adds these three nucleotides in the order of C, C, and A to the tRNA nucleotide-73, using CTP and ATP as substrates and producing inorganic pyrophosphate. tRNA 3'-terminal CCA addition is required both for tRNA processing and repair. Also involved in tRNA surveillance by mediating tandem CCA addition to generate a CCACCA at the 3' terminus of unstable tRNAs. While stable tRNAs receive only 3'-terminal CCA, unstable tRNAs are marked with CCACCA and rapidly degraded.</text>
</comment>
<dbReference type="OrthoDB" id="9805698at2"/>
<dbReference type="NCBIfam" id="NF008137">
    <property type="entry name" value="PRK10885.1"/>
    <property type="match status" value="1"/>
</dbReference>
<dbReference type="EC" id="3.1.3.-" evidence="12"/>
<evidence type="ECO:0000256" key="4">
    <source>
        <dbReference type="ARBA" id="ARBA00022695"/>
    </source>
</evidence>
<keyword evidence="3 12" id="KW-0819">tRNA processing</keyword>
<dbReference type="InterPro" id="IPR002646">
    <property type="entry name" value="PolA_pol_head_dom"/>
</dbReference>
<evidence type="ECO:0000256" key="12">
    <source>
        <dbReference type="HAMAP-Rule" id="MF_01261"/>
    </source>
</evidence>
<organism evidence="14 15">
    <name type="scientific">Pasteurella dagmatis ATCC 43325</name>
    <dbReference type="NCBI Taxonomy" id="667128"/>
    <lineage>
        <taxon>Bacteria</taxon>
        <taxon>Pseudomonadati</taxon>
        <taxon>Pseudomonadota</taxon>
        <taxon>Gammaproteobacteria</taxon>
        <taxon>Pasteurellales</taxon>
        <taxon>Pasteurellaceae</taxon>
        <taxon>Pasteurella</taxon>
    </lineage>
</organism>
<evidence type="ECO:0000256" key="6">
    <source>
        <dbReference type="ARBA" id="ARBA00022741"/>
    </source>
</evidence>
<dbReference type="GO" id="GO:0004112">
    <property type="term" value="F:cyclic-nucleotide phosphodiesterase activity"/>
    <property type="evidence" value="ECO:0007669"/>
    <property type="project" value="UniProtKB-UniRule"/>
</dbReference>
<keyword evidence="4 12" id="KW-0548">Nucleotidyltransferase</keyword>
<feature type="binding site" evidence="12">
    <location>
        <position position="14"/>
    </location>
    <ligand>
        <name>CTP</name>
        <dbReference type="ChEBI" id="CHEBI:37563"/>
    </ligand>
</feature>
<comment type="miscellaneous">
    <text evidence="12">A single active site specifically recognizes both ATP and CTP and is responsible for their addition.</text>
</comment>
<dbReference type="SUPFAM" id="SSF81891">
    <property type="entry name" value="Poly A polymerase C-terminal region-like"/>
    <property type="match status" value="1"/>
</dbReference>
<dbReference type="CDD" id="cd05398">
    <property type="entry name" value="NT_ClassII-CCAase"/>
    <property type="match status" value="1"/>
</dbReference>
<dbReference type="InterPro" id="IPR006674">
    <property type="entry name" value="HD_domain"/>
</dbReference>
<dbReference type="GO" id="GO:0000049">
    <property type="term" value="F:tRNA binding"/>
    <property type="evidence" value="ECO:0007669"/>
    <property type="project" value="UniProtKB-UniRule"/>
</dbReference>
<evidence type="ECO:0000256" key="1">
    <source>
        <dbReference type="ARBA" id="ARBA00022596"/>
    </source>
</evidence>
<feature type="binding site" evidence="12">
    <location>
        <position position="17"/>
    </location>
    <ligand>
        <name>CTP</name>
        <dbReference type="ChEBI" id="CHEBI:37563"/>
    </ligand>
</feature>
<comment type="caution">
    <text evidence="14">The sequence shown here is derived from an EMBL/GenBank/DDBJ whole genome shotgun (WGS) entry which is preliminary data.</text>
</comment>
<dbReference type="InterPro" id="IPR050124">
    <property type="entry name" value="tRNA_CCA-adding_enzyme"/>
</dbReference>
<dbReference type="PIRSF" id="PIRSF000813">
    <property type="entry name" value="CCA_bact"/>
    <property type="match status" value="1"/>
</dbReference>
<dbReference type="InterPro" id="IPR032828">
    <property type="entry name" value="PolyA_RNA-bd"/>
</dbReference>
<dbReference type="InterPro" id="IPR012006">
    <property type="entry name" value="CCA_bact"/>
</dbReference>
<comment type="subunit">
    <text evidence="12">Monomer. Can also form homodimers and oligomers.</text>
</comment>
<dbReference type="InterPro" id="IPR003607">
    <property type="entry name" value="HD/PDEase_dom"/>
</dbReference>
<protein>
    <recommendedName>
        <fullName evidence="12">Multifunctional CCA protein</fullName>
    </recommendedName>
    <domain>
        <recommendedName>
            <fullName evidence="12">CCA-adding enzyme</fullName>
            <ecNumber evidence="12">2.7.7.72</ecNumber>
        </recommendedName>
        <alternativeName>
            <fullName evidence="12">CCA tRNA nucleotidyltransferase</fullName>
        </alternativeName>
        <alternativeName>
            <fullName evidence="12">tRNA CCA-pyrophosphorylase</fullName>
        </alternativeName>
        <alternativeName>
            <fullName evidence="12">tRNA adenylyl-/cytidylyl-transferase</fullName>
        </alternativeName>
        <alternativeName>
            <fullName evidence="12">tRNA nucleotidyltransferase</fullName>
        </alternativeName>
        <alternativeName>
            <fullName evidence="12">tRNA-NT</fullName>
        </alternativeName>
    </domain>
    <domain>
        <recommendedName>
            <fullName evidence="12">2'-nucleotidase</fullName>
            <ecNumber evidence="12">3.1.3.-</ecNumber>
        </recommendedName>
    </domain>
    <domain>
        <recommendedName>
            <fullName evidence="12">2',3'-cyclic phosphodiesterase</fullName>
            <ecNumber evidence="12">3.1.4.-</ecNumber>
        </recommendedName>
    </domain>
    <domain>
        <recommendedName>
            <fullName evidence="12">Phosphatase</fullName>
        </recommendedName>
    </domain>
</protein>
<keyword evidence="12" id="KW-0511">Multifunctional enzyme</keyword>
<evidence type="ECO:0000256" key="7">
    <source>
        <dbReference type="ARBA" id="ARBA00022800"/>
    </source>
</evidence>
<evidence type="ECO:0000259" key="13">
    <source>
        <dbReference type="PROSITE" id="PS51831"/>
    </source>
</evidence>
<keyword evidence="8 12" id="KW-0378">Hydrolase</keyword>
<evidence type="ECO:0000256" key="11">
    <source>
        <dbReference type="ARBA" id="ARBA00022884"/>
    </source>
</evidence>
<feature type="binding site" evidence="12">
    <location>
        <position position="146"/>
    </location>
    <ligand>
        <name>ATP</name>
        <dbReference type="ChEBI" id="CHEBI:30616"/>
    </ligand>
</feature>
<accession>C9PQN0</accession>
<evidence type="ECO:0000256" key="9">
    <source>
        <dbReference type="ARBA" id="ARBA00022840"/>
    </source>
</evidence>
<keyword evidence="9 12" id="KW-0067">ATP-binding</keyword>
<dbReference type="GO" id="GO:0004810">
    <property type="term" value="F:CCA tRNA nucleotidyltransferase activity"/>
    <property type="evidence" value="ECO:0007669"/>
    <property type="project" value="UniProtKB-UniRule"/>
</dbReference>
<evidence type="ECO:0000256" key="3">
    <source>
        <dbReference type="ARBA" id="ARBA00022694"/>
    </source>
</evidence>
<feature type="binding site" evidence="12">
    <location>
        <position position="14"/>
    </location>
    <ligand>
        <name>ATP</name>
        <dbReference type="ChEBI" id="CHEBI:30616"/>
    </ligand>
</feature>
<comment type="catalytic activity">
    <reaction evidence="12">
        <text>a tRNA with a 3' CCA end + 2 CTP + ATP = a tRNA with a 3' CCACCA end + 3 diphosphate</text>
        <dbReference type="Rhea" id="RHEA:76235"/>
        <dbReference type="Rhea" id="RHEA-COMP:10468"/>
        <dbReference type="Rhea" id="RHEA-COMP:18655"/>
        <dbReference type="ChEBI" id="CHEBI:30616"/>
        <dbReference type="ChEBI" id="CHEBI:33019"/>
        <dbReference type="ChEBI" id="CHEBI:37563"/>
        <dbReference type="ChEBI" id="CHEBI:83071"/>
        <dbReference type="ChEBI" id="CHEBI:195187"/>
    </reaction>
</comment>
<feature type="binding site" evidence="12">
    <location>
        <position position="143"/>
    </location>
    <ligand>
        <name>CTP</name>
        <dbReference type="ChEBI" id="CHEBI:37563"/>
    </ligand>
</feature>
<dbReference type="GO" id="GO:0001680">
    <property type="term" value="P:tRNA 3'-terminal CCA addition"/>
    <property type="evidence" value="ECO:0007669"/>
    <property type="project" value="UniProtKB-UniRule"/>
</dbReference>
<keyword evidence="15" id="KW-1185">Reference proteome</keyword>
<dbReference type="EC" id="2.7.7.72" evidence="12"/>
<dbReference type="PROSITE" id="PS51831">
    <property type="entry name" value="HD"/>
    <property type="match status" value="1"/>
</dbReference>
<dbReference type="EMBL" id="ACZR01000013">
    <property type="protein sequence ID" value="EEX50152.1"/>
    <property type="molecule type" value="Genomic_DNA"/>
</dbReference>
<evidence type="ECO:0000256" key="10">
    <source>
        <dbReference type="ARBA" id="ARBA00022842"/>
    </source>
</evidence>
<comment type="catalytic activity">
    <reaction evidence="12">
        <text>a tRNA precursor + 2 CTP + ATP = a tRNA with a 3' CCA end + 3 diphosphate</text>
        <dbReference type="Rhea" id="RHEA:14433"/>
        <dbReference type="Rhea" id="RHEA-COMP:10465"/>
        <dbReference type="Rhea" id="RHEA-COMP:10468"/>
        <dbReference type="ChEBI" id="CHEBI:30616"/>
        <dbReference type="ChEBI" id="CHEBI:33019"/>
        <dbReference type="ChEBI" id="CHEBI:37563"/>
        <dbReference type="ChEBI" id="CHEBI:74896"/>
        <dbReference type="ChEBI" id="CHEBI:83071"/>
        <dbReference type="EC" id="2.7.7.72"/>
    </reaction>
</comment>
<dbReference type="CDD" id="cd00077">
    <property type="entry name" value="HDc"/>
    <property type="match status" value="1"/>
</dbReference>
<feature type="binding site" evidence="12">
    <location>
        <position position="17"/>
    </location>
    <ligand>
        <name>ATP</name>
        <dbReference type="ChEBI" id="CHEBI:30616"/>
    </ligand>
</feature>
<dbReference type="Pfam" id="PF12627">
    <property type="entry name" value="PolyA_pol_RNAbd"/>
    <property type="match status" value="1"/>
</dbReference>
<dbReference type="SMART" id="SM00471">
    <property type="entry name" value="HDc"/>
    <property type="match status" value="1"/>
</dbReference>
<dbReference type="GO" id="GO:0016791">
    <property type="term" value="F:phosphatase activity"/>
    <property type="evidence" value="ECO:0007669"/>
    <property type="project" value="UniProtKB-UniRule"/>
</dbReference>
<sequence length="426" mass="48843">MTSSKAIQVYLVGGAVRDQLLHLPVKDRDWVVVGATPDDLLAQGYQQVGREFPVFLNPKTKEEYALARTERKAGSGYTGFICEFSPNITLQEDLLRRDLTINAIAQDVEGNLYDFYGGIEDLNQRILRHVSPAFVEDPLRVLRVARFAARYHSLGFTIAPETLRLMKQLTKQGELAHLTAERVWLETEKALLEKNPEIYFHTLRQVGALKVLFPELEALIGVPNPAKYHPEIDSFIHTMLVLQQAVLLTENTNYHKSAVRFAAICHDLGKARTPKEILPHHYGHEKAGLEPTRKLCKRFKLPSTIQEFAELCCEYHTLVHKAFELSPETVIKLFNRLDVWRKPRRFEELLLVCLADSRGRTGFTQVEYPQKDYLWQLYEAALAVDVKQVIADGFEKQGIRDELTKRRTFTVKQKKADILPHFTNPN</sequence>
<feature type="binding site" evidence="12">
    <location>
        <position position="97"/>
    </location>
    <ligand>
        <name>ATP</name>
        <dbReference type="ChEBI" id="CHEBI:30616"/>
    </ligand>
</feature>
<comment type="similarity">
    <text evidence="12">Belongs to the tRNA nucleotidyltransferase/poly(A) polymerase family. Bacterial CCA-adding enzyme type 1 subfamily.</text>
</comment>